<dbReference type="SMART" id="SM00147">
    <property type="entry name" value="RasGEF"/>
    <property type="match status" value="1"/>
</dbReference>
<dbReference type="Pfam" id="PF00617">
    <property type="entry name" value="RasGEF"/>
    <property type="match status" value="1"/>
</dbReference>
<evidence type="ECO:0000313" key="6">
    <source>
        <dbReference type="Proteomes" id="UP001628156"/>
    </source>
</evidence>
<proteinExistence type="predicted"/>
<protein>
    <recommendedName>
        <fullName evidence="4">Ras-GEF domain-containing protein</fullName>
    </recommendedName>
</protein>
<dbReference type="SUPFAM" id="SSF48366">
    <property type="entry name" value="Ras GEF"/>
    <property type="match status" value="1"/>
</dbReference>
<dbReference type="Proteomes" id="UP001628156">
    <property type="component" value="Unassembled WGS sequence"/>
</dbReference>
<comment type="caution">
    <text evidence="5">The sequence shown here is derived from an EMBL/GenBank/DDBJ whole genome shotgun (WGS) entry which is preliminary data.</text>
</comment>
<feature type="domain" description="Ras-GEF" evidence="4">
    <location>
        <begin position="325"/>
        <end position="530"/>
    </location>
</feature>
<dbReference type="PROSITE" id="PS50009">
    <property type="entry name" value="RASGEF_CAT"/>
    <property type="match status" value="1"/>
</dbReference>
<dbReference type="InterPro" id="IPR001895">
    <property type="entry name" value="RASGEF_cat_dom"/>
</dbReference>
<keyword evidence="1 2" id="KW-0344">Guanine-nucleotide releasing factor</keyword>
<dbReference type="InterPro" id="IPR036964">
    <property type="entry name" value="RASGEF_cat_dom_sf"/>
</dbReference>
<dbReference type="PANTHER" id="PTHR23113">
    <property type="entry name" value="GUANINE NUCLEOTIDE EXCHANGE FACTOR"/>
    <property type="match status" value="1"/>
</dbReference>
<reference evidence="5 6" key="1">
    <citation type="journal article" date="2019" name="PLoS Negl. Trop. Dis.">
        <title>Whole genome sequencing of Entamoeba nuttalli reveals mammalian host-related molecular signatures and a novel octapeptide-repeat surface protein.</title>
        <authorList>
            <person name="Tanaka M."/>
            <person name="Makiuchi T."/>
            <person name="Komiyama T."/>
            <person name="Shiina T."/>
            <person name="Osaki K."/>
            <person name="Tachibana H."/>
        </authorList>
    </citation>
    <scope>NUCLEOTIDE SEQUENCE [LARGE SCALE GENOMIC DNA]</scope>
    <source>
        <strain evidence="5 6">P19-061405</strain>
    </source>
</reference>
<keyword evidence="6" id="KW-1185">Reference proteome</keyword>
<evidence type="ECO:0000256" key="3">
    <source>
        <dbReference type="SAM" id="MobiDB-lite"/>
    </source>
</evidence>
<dbReference type="EMBL" id="BAAFRS010000274">
    <property type="protein sequence ID" value="GAB1226028.1"/>
    <property type="molecule type" value="Genomic_DNA"/>
</dbReference>
<evidence type="ECO:0000259" key="4">
    <source>
        <dbReference type="PROSITE" id="PS50009"/>
    </source>
</evidence>
<evidence type="ECO:0000313" key="5">
    <source>
        <dbReference type="EMBL" id="GAB1226028.1"/>
    </source>
</evidence>
<feature type="region of interest" description="Disordered" evidence="3">
    <location>
        <begin position="1"/>
        <end position="21"/>
    </location>
</feature>
<evidence type="ECO:0000256" key="1">
    <source>
        <dbReference type="ARBA" id="ARBA00022658"/>
    </source>
</evidence>
<sequence>MSIKSQHSFRSSKFKSQNGSTKDISSFVSEQSFKSTRTISIRRKHLDNSFVIYSSDEIDPEIQNIADSCINDLSQIKLVFQKMKDSNIYFSFDTEIAQRIGINEDWDVSLCRMYVNRLSRSYITLLKTLVTSIKDCSSESTEFLSICQFLLPIELQYSSQLSISLLETLCHRFDDVFNNPQFDPIYQFDDINVRSTLFAASPRALITLLFFPQQPEPDFPNRLAIYLSIALEPNELCKKLRQVFDGEDLNKRNIQCIGALLKHLIRINPKLPLKENIGDIIEIPVIKSEVKVKRFYNKKSIGSSIVTNSSILKNKKKIGELTDVKSKILAEQLMVFDSLLLNDIETSECVQMKEKPTIDFYCEIIDNLGMWVSYSIKTDTNEINRMRYFIKVALECLKHNSFNVSYALYTGISHFSLNNIFKKLPHKSIKQFEELQRVFDISKNYIIYRNTYSIAPTPKIPILPLWLGDIIHAHTAFSSNRSENGLFRMDALRTIANVLLLVNHSQRVGFFGEDLIIDEIFAKLSMKYQI</sequence>
<organism evidence="5 6">
    <name type="scientific">Entamoeba nuttalli</name>
    <dbReference type="NCBI Taxonomy" id="412467"/>
    <lineage>
        <taxon>Eukaryota</taxon>
        <taxon>Amoebozoa</taxon>
        <taxon>Evosea</taxon>
        <taxon>Archamoebae</taxon>
        <taxon>Mastigamoebida</taxon>
        <taxon>Entamoebidae</taxon>
        <taxon>Entamoeba</taxon>
    </lineage>
</organism>
<evidence type="ECO:0000256" key="2">
    <source>
        <dbReference type="PROSITE-ProRule" id="PRU00168"/>
    </source>
</evidence>
<dbReference type="InterPro" id="IPR023578">
    <property type="entry name" value="Ras_GEF_dom_sf"/>
</dbReference>
<dbReference type="Gene3D" id="1.10.840.10">
    <property type="entry name" value="Ras guanine-nucleotide exchange factors catalytic domain"/>
    <property type="match status" value="1"/>
</dbReference>
<dbReference type="InterPro" id="IPR008937">
    <property type="entry name" value="Ras-like_GEF"/>
</dbReference>
<name>A0ABQ0DT50_9EUKA</name>
<accession>A0ABQ0DT50</accession>
<gene>
    <name evidence="5" type="ORF">ENUP19_0274G0017</name>
</gene>
<dbReference type="PANTHER" id="PTHR23113:SF99">
    <property type="entry name" value="RASGEF DOMAIN-CONTAINING PROTEIN"/>
    <property type="match status" value="1"/>
</dbReference>